<reference evidence="2 3" key="1">
    <citation type="submission" date="2018-09" db="EMBL/GenBank/DDBJ databases">
        <title>Metagenome Assembled Genomes from an Advanced Water Purification Facility.</title>
        <authorList>
            <person name="Stamps B.W."/>
            <person name="Spear J.R."/>
        </authorList>
    </citation>
    <scope>NUCLEOTIDE SEQUENCE [LARGE SCALE GENOMIC DNA]</scope>
    <source>
        <strain evidence="2">Bin_29_2</strain>
    </source>
</reference>
<accession>A0A5B1MGV3</accession>
<comment type="caution">
    <text evidence="2">The sequence shown here is derived from an EMBL/GenBank/DDBJ whole genome shotgun (WGS) entry which is preliminary data.</text>
</comment>
<keyword evidence="1" id="KW-0812">Transmembrane</keyword>
<evidence type="ECO:0000256" key="1">
    <source>
        <dbReference type="SAM" id="Phobius"/>
    </source>
</evidence>
<dbReference type="Proteomes" id="UP000321797">
    <property type="component" value="Unassembled WGS sequence"/>
</dbReference>
<sequence length="97" mass="9886">MVRTAAIVRALVELTAAVAAAVGCAISWSQVRYLVLVAPVTAGEPATTSVSYHPQVLLLAGVLATAAGVLAVVGGARLRRAVRATEKKYPTGVSSSR</sequence>
<dbReference type="PROSITE" id="PS51257">
    <property type="entry name" value="PROKAR_LIPOPROTEIN"/>
    <property type="match status" value="1"/>
</dbReference>
<dbReference type="EMBL" id="SSGD01000051">
    <property type="protein sequence ID" value="TXI56568.1"/>
    <property type="molecule type" value="Genomic_DNA"/>
</dbReference>
<evidence type="ECO:0008006" key="4">
    <source>
        <dbReference type="Google" id="ProtNLM"/>
    </source>
</evidence>
<protein>
    <recommendedName>
        <fullName evidence="4">Transmembrane protein</fullName>
    </recommendedName>
</protein>
<proteinExistence type="predicted"/>
<keyword evidence="1" id="KW-0472">Membrane</keyword>
<gene>
    <name evidence="2" type="ORF">E6Q54_10325</name>
</gene>
<organism evidence="2 3">
    <name type="scientific">Mycolicibacter arupensis</name>
    <dbReference type="NCBI Taxonomy" id="342002"/>
    <lineage>
        <taxon>Bacteria</taxon>
        <taxon>Bacillati</taxon>
        <taxon>Actinomycetota</taxon>
        <taxon>Actinomycetes</taxon>
        <taxon>Mycobacteriales</taxon>
        <taxon>Mycobacteriaceae</taxon>
        <taxon>Mycolicibacter</taxon>
    </lineage>
</organism>
<dbReference type="OrthoDB" id="4764834at2"/>
<feature type="transmembrane region" description="Helical" evidence="1">
    <location>
        <begin position="56"/>
        <end position="78"/>
    </location>
</feature>
<name>A0A5B1MGV3_9MYCO</name>
<dbReference type="AlphaFoldDB" id="A0A5B1MGV3"/>
<evidence type="ECO:0000313" key="2">
    <source>
        <dbReference type="EMBL" id="TXI56568.1"/>
    </source>
</evidence>
<feature type="transmembrane region" description="Helical" evidence="1">
    <location>
        <begin position="7"/>
        <end position="28"/>
    </location>
</feature>
<evidence type="ECO:0000313" key="3">
    <source>
        <dbReference type="Proteomes" id="UP000321797"/>
    </source>
</evidence>
<keyword evidence="1" id="KW-1133">Transmembrane helix</keyword>